<keyword evidence="11 13" id="KW-0472">Membrane</keyword>
<evidence type="ECO:0000256" key="12">
    <source>
        <dbReference type="ARBA" id="ARBA00031636"/>
    </source>
</evidence>
<evidence type="ECO:0000256" key="3">
    <source>
        <dbReference type="ARBA" id="ARBA00010199"/>
    </source>
</evidence>
<feature type="transmembrane region" description="Helical" evidence="13">
    <location>
        <begin position="318"/>
        <end position="341"/>
    </location>
</feature>
<accession>A0ABQ0BMG8</accession>
<comment type="similarity">
    <text evidence="3">Belongs to the multi antimicrobial extrusion (MATE) (TC 2.A.66.1) family.</text>
</comment>
<dbReference type="Pfam" id="PF01554">
    <property type="entry name" value="MatE"/>
    <property type="match status" value="2"/>
</dbReference>
<keyword evidence="6" id="KW-0050">Antiport</keyword>
<evidence type="ECO:0000256" key="8">
    <source>
        <dbReference type="ARBA" id="ARBA00022692"/>
    </source>
</evidence>
<name>A0ABQ0BMG8_9FIRM</name>
<evidence type="ECO:0000256" key="1">
    <source>
        <dbReference type="ARBA" id="ARBA00003408"/>
    </source>
</evidence>
<evidence type="ECO:0000256" key="11">
    <source>
        <dbReference type="ARBA" id="ARBA00023136"/>
    </source>
</evidence>
<dbReference type="PANTHER" id="PTHR43298">
    <property type="entry name" value="MULTIDRUG RESISTANCE PROTEIN NORM-RELATED"/>
    <property type="match status" value="1"/>
</dbReference>
<dbReference type="NCBIfam" id="TIGR00797">
    <property type="entry name" value="matE"/>
    <property type="match status" value="1"/>
</dbReference>
<evidence type="ECO:0000256" key="4">
    <source>
        <dbReference type="ARBA" id="ARBA00020268"/>
    </source>
</evidence>
<dbReference type="Proteomes" id="UP001600941">
    <property type="component" value="Unassembled WGS sequence"/>
</dbReference>
<feature type="transmembrane region" description="Helical" evidence="13">
    <location>
        <begin position="353"/>
        <end position="378"/>
    </location>
</feature>
<evidence type="ECO:0000256" key="10">
    <source>
        <dbReference type="ARBA" id="ARBA00023065"/>
    </source>
</evidence>
<dbReference type="PIRSF" id="PIRSF006603">
    <property type="entry name" value="DinF"/>
    <property type="match status" value="1"/>
</dbReference>
<feature type="transmembrane region" description="Helical" evidence="13">
    <location>
        <begin position="58"/>
        <end position="83"/>
    </location>
</feature>
<protein>
    <recommendedName>
        <fullName evidence="4">Probable multidrug resistance protein NorM</fullName>
    </recommendedName>
    <alternativeName>
        <fullName evidence="12">Multidrug-efflux transporter</fullName>
    </alternativeName>
</protein>
<evidence type="ECO:0000256" key="2">
    <source>
        <dbReference type="ARBA" id="ARBA00004651"/>
    </source>
</evidence>
<evidence type="ECO:0000256" key="13">
    <source>
        <dbReference type="SAM" id="Phobius"/>
    </source>
</evidence>
<keyword evidence="9 13" id="KW-1133">Transmembrane helix</keyword>
<comment type="function">
    <text evidence="1">Multidrug efflux pump.</text>
</comment>
<evidence type="ECO:0000313" key="15">
    <source>
        <dbReference type="Proteomes" id="UP001600941"/>
    </source>
</evidence>
<feature type="transmembrane region" description="Helical" evidence="13">
    <location>
        <begin position="415"/>
        <end position="440"/>
    </location>
</feature>
<dbReference type="InterPro" id="IPR002528">
    <property type="entry name" value="MATE_fam"/>
</dbReference>
<feature type="transmembrane region" description="Helical" evidence="13">
    <location>
        <begin position="14"/>
        <end position="38"/>
    </location>
</feature>
<feature type="transmembrane region" description="Helical" evidence="13">
    <location>
        <begin position="137"/>
        <end position="158"/>
    </location>
</feature>
<dbReference type="RefSeq" id="WP_052099005.1">
    <property type="nucleotide sequence ID" value="NZ_BAABZQ010000001.1"/>
</dbReference>
<evidence type="ECO:0000256" key="9">
    <source>
        <dbReference type="ARBA" id="ARBA00022989"/>
    </source>
</evidence>
<dbReference type="InterPro" id="IPR048279">
    <property type="entry name" value="MdtK-like"/>
</dbReference>
<feature type="transmembrane region" description="Helical" evidence="13">
    <location>
        <begin position="95"/>
        <end position="117"/>
    </location>
</feature>
<feature type="transmembrane region" description="Helical" evidence="13">
    <location>
        <begin position="195"/>
        <end position="221"/>
    </location>
</feature>
<keyword evidence="7" id="KW-1003">Cell membrane</keyword>
<feature type="transmembrane region" description="Helical" evidence="13">
    <location>
        <begin position="165"/>
        <end position="189"/>
    </location>
</feature>
<evidence type="ECO:0000313" key="14">
    <source>
        <dbReference type="EMBL" id="GAA6497728.1"/>
    </source>
</evidence>
<dbReference type="InterPro" id="IPR050222">
    <property type="entry name" value="MATE_MdtK"/>
</dbReference>
<gene>
    <name evidence="14" type="ORF">K340107D12_05440</name>
</gene>
<organism evidence="14 15">
    <name type="scientific">Blautia parvula</name>
    <dbReference type="NCBI Taxonomy" id="2877527"/>
    <lineage>
        <taxon>Bacteria</taxon>
        <taxon>Bacillati</taxon>
        <taxon>Bacillota</taxon>
        <taxon>Clostridia</taxon>
        <taxon>Lachnospirales</taxon>
        <taxon>Lachnospiraceae</taxon>
        <taxon>Blautia</taxon>
    </lineage>
</organism>
<keyword evidence="15" id="KW-1185">Reference proteome</keyword>
<evidence type="ECO:0000256" key="6">
    <source>
        <dbReference type="ARBA" id="ARBA00022449"/>
    </source>
</evidence>
<comment type="caution">
    <text evidence="14">The sequence shown here is derived from an EMBL/GenBank/DDBJ whole genome shotgun (WGS) entry which is preliminary data.</text>
</comment>
<reference evidence="14 15" key="1">
    <citation type="submission" date="2024-04" db="EMBL/GenBank/DDBJ databases">
        <title>Defined microbial consortia suppress multidrug-resistant proinflammatory Enterobacteriaceae via ecological control.</title>
        <authorList>
            <person name="Furuichi M."/>
            <person name="Kawaguchi T."/>
            <person name="Pust M."/>
            <person name="Yasuma K."/>
            <person name="Plichta D."/>
            <person name="Hasegawa N."/>
            <person name="Ohya T."/>
            <person name="Bhattarai S."/>
            <person name="Sasajima S."/>
            <person name="Aoto Y."/>
            <person name="Tuganbaev T."/>
            <person name="Yaginuma M."/>
            <person name="Ueda M."/>
            <person name="Okahashi N."/>
            <person name="Amafuji K."/>
            <person name="Kiridooshi Y."/>
            <person name="Sugita K."/>
            <person name="Strazar M."/>
            <person name="Skelly A."/>
            <person name="Suda W."/>
            <person name="Hattori M."/>
            <person name="Nakamoto N."/>
            <person name="Caballero S."/>
            <person name="Norman J."/>
            <person name="Olle B."/>
            <person name="Tanoue T."/>
            <person name="Arita M."/>
            <person name="Bucci V."/>
            <person name="Atarashi K."/>
            <person name="Xavier R."/>
            <person name="Honda K."/>
        </authorList>
    </citation>
    <scope>NUCLEOTIDE SEQUENCE [LARGE SCALE GENOMIC DNA]</scope>
    <source>
        <strain evidence="15">k34-0107-D12</strain>
    </source>
</reference>
<sequence length="452" mass="49593">MRQVSAESMGTRPLLPLILTLSSPIMLSLLVQSLYNIIDSVYISHYDSNGLTALSLAFPVQTLITAVASGTGAGTNIIIAKALGANDKKNASSTAFNGFVLSLINWSFFVIIGILILEPYFSIFTANTEVASLGLKYLNIILLFSIAPFTENVAVRILQATGNTILPMIFQSTAALLNLILDPVFIWGFGVIPAMGISGAAIATVLSQFLSATLAVITVFFKQTVLTVSFRIPSFDLIKEIFVTGLPSVLGMALVSAYISGLNAVLARFSEDAVSSLGIYYKLQTFLLIPTYGLNQGVTPIMGFNYGAKKYKRMWYTLWYSLAISTVTLVAGTLCFCLFTREILLLFHASDSLMYTGIPALRIISTSFPFFGLTILMPTLFQSTGYIRQNIIITLLREVFLLVPIAWAFSHFGLIYTWLTFPISESIAAFLTCYYTYVLFRGPLAYRRLSPE</sequence>
<proteinExistence type="inferred from homology"/>
<feature type="transmembrane region" description="Helical" evidence="13">
    <location>
        <begin position="241"/>
        <end position="266"/>
    </location>
</feature>
<dbReference type="PANTHER" id="PTHR43298:SF2">
    <property type="entry name" value="FMN_FAD EXPORTER YEEO-RELATED"/>
    <property type="match status" value="1"/>
</dbReference>
<evidence type="ECO:0000256" key="5">
    <source>
        <dbReference type="ARBA" id="ARBA00022448"/>
    </source>
</evidence>
<evidence type="ECO:0000256" key="7">
    <source>
        <dbReference type="ARBA" id="ARBA00022475"/>
    </source>
</evidence>
<dbReference type="EMBL" id="BAABZQ010000001">
    <property type="protein sequence ID" value="GAA6497728.1"/>
    <property type="molecule type" value="Genomic_DNA"/>
</dbReference>
<comment type="subcellular location">
    <subcellularLocation>
        <location evidence="2">Cell membrane</location>
        <topology evidence="2">Multi-pass membrane protein</topology>
    </subcellularLocation>
</comment>
<keyword evidence="10" id="KW-0406">Ion transport</keyword>
<keyword evidence="5" id="KW-0813">Transport</keyword>
<feature type="transmembrane region" description="Helical" evidence="13">
    <location>
        <begin position="286"/>
        <end position="306"/>
    </location>
</feature>
<keyword evidence="8 13" id="KW-0812">Transmembrane</keyword>